<protein>
    <submittedName>
        <fullName evidence="3">NAD(P)-dependent dehydrogenase (Short-subunit alcohol dehydrogenase family)</fullName>
    </submittedName>
</protein>
<keyword evidence="4" id="KW-1185">Reference proteome</keyword>
<dbReference type="CDD" id="cd05233">
    <property type="entry name" value="SDR_c"/>
    <property type="match status" value="1"/>
</dbReference>
<dbReference type="SUPFAM" id="SSF51735">
    <property type="entry name" value="NAD(P)-binding Rossmann-fold domains"/>
    <property type="match status" value="1"/>
</dbReference>
<evidence type="ECO:0000313" key="3">
    <source>
        <dbReference type="EMBL" id="MBB5707456.1"/>
    </source>
</evidence>
<sequence>MNAAGASLIDLSGKVILVTGGGNGLGADMASQFSRLGARVILADIAQEMAEATAAKVGNGALGVYCDIANAESVAQLADTARNAFGRIDALVNNAAHADLGADLDLLGTDPEVWSRTVDVNLTGTMHVSRAIVPIMLEGGGGSIATIVSRAGIAPPRSARRLAYSTTKAGLIMLARHMAVAYGKQGIRSNAIAPGTIETERMLRELSEERLTQSRANVLTPALGKPEDVSHMVAYLASDAGRFITGQTIQIDGGILTGLHE</sequence>
<dbReference type="InterPro" id="IPR002347">
    <property type="entry name" value="SDR_fam"/>
</dbReference>
<comment type="similarity">
    <text evidence="1">Belongs to the short-chain dehydrogenases/reductases (SDR) family.</text>
</comment>
<accession>A0A7W9B729</accession>
<dbReference type="PANTHER" id="PTHR24321">
    <property type="entry name" value="DEHYDROGENASES, SHORT CHAIN"/>
    <property type="match status" value="1"/>
</dbReference>
<comment type="caution">
    <text evidence="3">The sequence shown here is derived from an EMBL/GenBank/DDBJ whole genome shotgun (WGS) entry which is preliminary data.</text>
</comment>
<organism evidence="3 4">
    <name type="scientific">Sphingopyxis panaciterrulae</name>
    <dbReference type="NCBI Taxonomy" id="462372"/>
    <lineage>
        <taxon>Bacteria</taxon>
        <taxon>Pseudomonadati</taxon>
        <taxon>Pseudomonadota</taxon>
        <taxon>Alphaproteobacteria</taxon>
        <taxon>Sphingomonadales</taxon>
        <taxon>Sphingomonadaceae</taxon>
        <taxon>Sphingopyxis</taxon>
    </lineage>
</organism>
<name>A0A7W9B729_9SPHN</name>
<proteinExistence type="inferred from homology"/>
<dbReference type="InterPro" id="IPR036291">
    <property type="entry name" value="NAD(P)-bd_dom_sf"/>
</dbReference>
<dbReference type="Pfam" id="PF13561">
    <property type="entry name" value="adh_short_C2"/>
    <property type="match status" value="1"/>
</dbReference>
<dbReference type="Proteomes" id="UP000537161">
    <property type="component" value="Unassembled WGS sequence"/>
</dbReference>
<dbReference type="FunFam" id="3.40.50.720:FF:000084">
    <property type="entry name" value="Short-chain dehydrogenase reductase"/>
    <property type="match status" value="1"/>
</dbReference>
<evidence type="ECO:0000256" key="2">
    <source>
        <dbReference type="ARBA" id="ARBA00023002"/>
    </source>
</evidence>
<dbReference type="GO" id="GO:0016491">
    <property type="term" value="F:oxidoreductase activity"/>
    <property type="evidence" value="ECO:0007669"/>
    <property type="project" value="UniProtKB-KW"/>
</dbReference>
<gene>
    <name evidence="3" type="ORF">FHR21_002822</name>
</gene>
<dbReference type="RefSeq" id="WP_184099300.1">
    <property type="nucleotide sequence ID" value="NZ_JACIJH010000009.1"/>
</dbReference>
<dbReference type="Gene3D" id="3.40.50.720">
    <property type="entry name" value="NAD(P)-binding Rossmann-like Domain"/>
    <property type="match status" value="1"/>
</dbReference>
<dbReference type="PRINTS" id="PR00081">
    <property type="entry name" value="GDHRDH"/>
</dbReference>
<dbReference type="PROSITE" id="PS00061">
    <property type="entry name" value="ADH_SHORT"/>
    <property type="match status" value="1"/>
</dbReference>
<keyword evidence="2" id="KW-0560">Oxidoreductase</keyword>
<dbReference type="PANTHER" id="PTHR24321:SF8">
    <property type="entry name" value="ESTRADIOL 17-BETA-DEHYDROGENASE 8-RELATED"/>
    <property type="match status" value="1"/>
</dbReference>
<evidence type="ECO:0000313" key="4">
    <source>
        <dbReference type="Proteomes" id="UP000537161"/>
    </source>
</evidence>
<dbReference type="InterPro" id="IPR020904">
    <property type="entry name" value="Sc_DH/Rdtase_CS"/>
</dbReference>
<reference evidence="3 4" key="1">
    <citation type="submission" date="2020-08" db="EMBL/GenBank/DDBJ databases">
        <title>Genomic Encyclopedia of Type Strains, Phase IV (KMG-IV): sequencing the most valuable type-strain genomes for metagenomic binning, comparative biology and taxonomic classification.</title>
        <authorList>
            <person name="Goeker M."/>
        </authorList>
    </citation>
    <scope>NUCLEOTIDE SEQUENCE [LARGE SCALE GENOMIC DNA]</scope>
    <source>
        <strain evidence="3 4">DSM 27163</strain>
    </source>
</reference>
<dbReference type="EMBL" id="JACIJH010000009">
    <property type="protein sequence ID" value="MBB5707456.1"/>
    <property type="molecule type" value="Genomic_DNA"/>
</dbReference>
<evidence type="ECO:0000256" key="1">
    <source>
        <dbReference type="ARBA" id="ARBA00006484"/>
    </source>
</evidence>
<dbReference type="PRINTS" id="PR00080">
    <property type="entry name" value="SDRFAMILY"/>
</dbReference>
<dbReference type="AlphaFoldDB" id="A0A7W9B729"/>